<dbReference type="Gene3D" id="2.30.30.490">
    <property type="match status" value="2"/>
</dbReference>
<protein>
    <recommendedName>
        <fullName evidence="11">Cytosine-specific methyltransferase</fullName>
        <ecNumber evidence="11">2.1.1.37</ecNumber>
    </recommendedName>
</protein>
<name>A0A5C2STY1_9APHY</name>
<dbReference type="Gene3D" id="3.90.120.10">
    <property type="entry name" value="DNA Methylase, subunit A, domain 2"/>
    <property type="match status" value="1"/>
</dbReference>
<dbReference type="Pfam" id="PF01426">
    <property type="entry name" value="BAH"/>
    <property type="match status" value="1"/>
</dbReference>
<keyword evidence="2 9" id="KW-0489">Methyltransferase</keyword>
<dbReference type="GO" id="GO:0006346">
    <property type="term" value="P:DNA methylation-dependent constitutive heterochromatin formation"/>
    <property type="evidence" value="ECO:0007669"/>
    <property type="project" value="InterPro"/>
</dbReference>
<dbReference type="SUPFAM" id="SSF53335">
    <property type="entry name" value="S-adenosyl-L-methionine-dependent methyltransferases"/>
    <property type="match status" value="1"/>
</dbReference>
<gene>
    <name evidence="14" type="ORF">L227DRAFT_627136</name>
</gene>
<feature type="compositionally biased region" description="Acidic residues" evidence="12">
    <location>
        <begin position="78"/>
        <end position="93"/>
    </location>
</feature>
<organism evidence="14 15">
    <name type="scientific">Lentinus tigrinus ALCF2SS1-6</name>
    <dbReference type="NCBI Taxonomy" id="1328759"/>
    <lineage>
        <taxon>Eukaryota</taxon>
        <taxon>Fungi</taxon>
        <taxon>Dikarya</taxon>
        <taxon>Basidiomycota</taxon>
        <taxon>Agaricomycotina</taxon>
        <taxon>Agaricomycetes</taxon>
        <taxon>Polyporales</taxon>
        <taxon>Polyporaceae</taxon>
        <taxon>Lentinus</taxon>
    </lineage>
</organism>
<evidence type="ECO:0000256" key="1">
    <source>
        <dbReference type="ARBA" id="ARBA00004123"/>
    </source>
</evidence>
<evidence type="ECO:0000256" key="7">
    <source>
        <dbReference type="ARBA" id="ARBA00023242"/>
    </source>
</evidence>
<dbReference type="Gene3D" id="3.40.50.150">
    <property type="entry name" value="Vaccinia Virus protein VP39"/>
    <property type="match status" value="1"/>
</dbReference>
<evidence type="ECO:0000256" key="5">
    <source>
        <dbReference type="ARBA" id="ARBA00022737"/>
    </source>
</evidence>
<dbReference type="PROSITE" id="PS00094">
    <property type="entry name" value="C5_MTASE_1"/>
    <property type="match status" value="1"/>
</dbReference>
<keyword evidence="3 9" id="KW-0808">Transferase</keyword>
<sequence length="1176" mass="131820">THYIPTGDEESENDGVPILGEVSPDDDEDDDDTVPIRTLDDFVFFDVKTLEYVSSEALLADQISEGIVGVGVVRPYADDDNDDDDGDDEEEGEFTTRGQRLLLSSVVECSLHSISDDEQLDRKIYIRTQYAWYILLVPAQPYARYHRSLQRHHHIADAVITQSLEDPETTVDRLLAHINCPSADALPRYMGVVTAEDLTSSPFVAYLTMVMDRISDDGSWLYQQVLRANVIQSLYPDLSPSPTPSKNLLQHSDHTVVTPRVGAIAKLMFSQDLKTVPLSPDSNPEALPPAPAHTIHHDDPISMEWVQSTDDPHVFKSILIDGTPYQSGDFVIVQVGDDSDKGRSRNAVSAEAWCPSNRLANKKWFCKINYFFEKLVKGQGMKKFFHAQWLVHGSKTLLQEVAHPRALYWLNECDDLDVECIYCHCNVTTLVPGQVEPLEDITGPENNFFLGLMLDDECHSFRQPTTIEIDEALSYCDKHRPCVPCGLSIKHDVHMMWTPLPKGGYTHLGVPYHINDFVYVHTHTAQKGGAVLLDIVQITAFLDDAEAGLRFRIRRYVRYDEVVKGSSALLPQDNRRLVQTDVFSSVKPDFVEGKAYVACLASARAREDWVQRDDHFYCDLFQLSGDCHTLGPLLPSALPLCQSCHAEALDGHLVEESLRATHHRLRGLELFAGAGGLSTGLEMSGFIETKWAVEFSPSAAKTFQQVLANHPGAVTYNQSSNCLLEHAIKVAEGRHLPPLYPTVEGCRVEELPPLPSRDEVDFIYGGPPCQSFSIMNHCRVISHNLHRSTLVCNMISYVEYYCPQYFLLENVVGIFSYHLDRQGQGKHVVKKLRMGVVKFILRALTALGYQVQFRVLQAGQYGAPQGRRRVIFLGARGDVPMPSYPVPQYAYAIPVQNLNLPNCEVLYPTFRVGHGKEGHQCAPLPAVTVDDAISDLPKFDWQNPHRTIDQSDKDKHELKKRQKQGIPAFHALHKRASSLPLIDSTYPGYNKPTDYVSPPNTRYQMWLRGEGGDKVTGHYTARFGADVVERYVNIVFVIEIDADKFTQIVDLPLELRLGTFLGNGKSKPQYQTLYGRLHGYGHFRTAMTSMLPNCKGGRVIHPNQKRVLTLREYARSQGFPDSYQFLSTSTTPSKVLEDQMRQIGNAVPVPLALALGKAVGKALIQLWEEGGDEVQG</sequence>
<evidence type="ECO:0000313" key="14">
    <source>
        <dbReference type="EMBL" id="RPD66509.1"/>
    </source>
</evidence>
<dbReference type="Pfam" id="PF00145">
    <property type="entry name" value="DNA_methylase"/>
    <property type="match status" value="2"/>
</dbReference>
<feature type="non-terminal residue" evidence="14">
    <location>
        <position position="1"/>
    </location>
</feature>
<dbReference type="PANTHER" id="PTHR10629">
    <property type="entry name" value="CYTOSINE-SPECIFIC METHYLTRANSFERASE"/>
    <property type="match status" value="1"/>
</dbReference>
<dbReference type="PANTHER" id="PTHR10629:SF52">
    <property type="entry name" value="DNA (CYTOSINE-5)-METHYLTRANSFERASE 1"/>
    <property type="match status" value="1"/>
</dbReference>
<comment type="similarity">
    <text evidence="9 10">Belongs to the class I-like SAM-binding methyltransferase superfamily. C5-methyltransferase family.</text>
</comment>
<comment type="subcellular location">
    <subcellularLocation>
        <location evidence="1">Nucleus</location>
    </subcellularLocation>
</comment>
<evidence type="ECO:0000256" key="12">
    <source>
        <dbReference type="SAM" id="MobiDB-lite"/>
    </source>
</evidence>
<dbReference type="InterPro" id="IPR018117">
    <property type="entry name" value="C5_DNA_meth_AS"/>
</dbReference>
<dbReference type="EC" id="2.1.1.37" evidence="11"/>
<dbReference type="InterPro" id="IPR029063">
    <property type="entry name" value="SAM-dependent_MTases_sf"/>
</dbReference>
<dbReference type="Proteomes" id="UP000313359">
    <property type="component" value="Unassembled WGS sequence"/>
</dbReference>
<dbReference type="PROSITE" id="PS51679">
    <property type="entry name" value="SAM_MT_C5"/>
    <property type="match status" value="1"/>
</dbReference>
<evidence type="ECO:0000313" key="15">
    <source>
        <dbReference type="Proteomes" id="UP000313359"/>
    </source>
</evidence>
<dbReference type="InterPro" id="IPR001525">
    <property type="entry name" value="C5_MeTfrase"/>
</dbReference>
<keyword evidence="15" id="KW-1185">Reference proteome</keyword>
<dbReference type="GO" id="GO:0005634">
    <property type="term" value="C:nucleus"/>
    <property type="evidence" value="ECO:0007669"/>
    <property type="project" value="UniProtKB-SubCell"/>
</dbReference>
<evidence type="ECO:0000256" key="6">
    <source>
        <dbReference type="ARBA" id="ARBA00023125"/>
    </source>
</evidence>
<comment type="catalytic activity">
    <reaction evidence="11">
        <text>a 2'-deoxycytidine in DNA + S-adenosyl-L-methionine = a 5-methyl-2'-deoxycytidine in DNA + S-adenosyl-L-homocysteine + H(+)</text>
        <dbReference type="Rhea" id="RHEA:13681"/>
        <dbReference type="Rhea" id="RHEA-COMP:11369"/>
        <dbReference type="Rhea" id="RHEA-COMP:11370"/>
        <dbReference type="ChEBI" id="CHEBI:15378"/>
        <dbReference type="ChEBI" id="CHEBI:57856"/>
        <dbReference type="ChEBI" id="CHEBI:59789"/>
        <dbReference type="ChEBI" id="CHEBI:85452"/>
        <dbReference type="ChEBI" id="CHEBI:85454"/>
        <dbReference type="EC" id="2.1.1.37"/>
    </reaction>
</comment>
<evidence type="ECO:0000256" key="2">
    <source>
        <dbReference type="ARBA" id="ARBA00022603"/>
    </source>
</evidence>
<dbReference type="InterPro" id="IPR043151">
    <property type="entry name" value="BAH_sf"/>
</dbReference>
<evidence type="ECO:0000256" key="11">
    <source>
        <dbReference type="RuleBase" id="RU000417"/>
    </source>
</evidence>
<feature type="compositionally biased region" description="Acidic residues" evidence="12">
    <location>
        <begin position="23"/>
        <end position="33"/>
    </location>
</feature>
<keyword evidence="5" id="KW-0677">Repeat</keyword>
<evidence type="ECO:0000256" key="3">
    <source>
        <dbReference type="ARBA" id="ARBA00022679"/>
    </source>
</evidence>
<dbReference type="GO" id="GO:0003886">
    <property type="term" value="F:DNA (cytosine-5-)-methyltransferase activity"/>
    <property type="evidence" value="ECO:0007669"/>
    <property type="project" value="UniProtKB-EC"/>
</dbReference>
<dbReference type="InterPro" id="IPR031303">
    <property type="entry name" value="C5_meth_CS"/>
</dbReference>
<dbReference type="PRINTS" id="PR00105">
    <property type="entry name" value="C5METTRFRASE"/>
</dbReference>
<evidence type="ECO:0000256" key="8">
    <source>
        <dbReference type="PIRSR" id="PIRSR037404-1"/>
    </source>
</evidence>
<evidence type="ECO:0000256" key="9">
    <source>
        <dbReference type="PROSITE-ProRule" id="PRU01016"/>
    </source>
</evidence>
<dbReference type="Pfam" id="PF12047">
    <property type="entry name" value="DNMT1-RFD"/>
    <property type="match status" value="1"/>
</dbReference>
<feature type="region of interest" description="Disordered" evidence="12">
    <location>
        <begin position="74"/>
        <end position="97"/>
    </location>
</feature>
<feature type="region of interest" description="Disordered" evidence="12">
    <location>
        <begin position="1"/>
        <end position="33"/>
    </location>
</feature>
<dbReference type="GO" id="GO:0003682">
    <property type="term" value="F:chromatin binding"/>
    <property type="evidence" value="ECO:0007669"/>
    <property type="project" value="InterPro"/>
</dbReference>
<feature type="active site" evidence="8 9">
    <location>
        <position position="769"/>
    </location>
</feature>
<evidence type="ECO:0000256" key="4">
    <source>
        <dbReference type="ARBA" id="ARBA00022691"/>
    </source>
</evidence>
<proteinExistence type="inferred from homology"/>
<keyword evidence="7" id="KW-0539">Nucleus</keyword>
<keyword evidence="6" id="KW-0238">DNA-binding</keyword>
<feature type="domain" description="BAH" evidence="13">
    <location>
        <begin position="510"/>
        <end position="633"/>
    </location>
</feature>
<dbReference type="SMART" id="SM00439">
    <property type="entry name" value="BAH"/>
    <property type="match status" value="2"/>
</dbReference>
<evidence type="ECO:0000259" key="13">
    <source>
        <dbReference type="PROSITE" id="PS51038"/>
    </source>
</evidence>
<reference evidence="14" key="1">
    <citation type="journal article" date="2018" name="Genome Biol. Evol.">
        <title>Genomics and development of Lentinus tigrinus, a white-rot wood-decaying mushroom with dimorphic fruiting bodies.</title>
        <authorList>
            <person name="Wu B."/>
            <person name="Xu Z."/>
            <person name="Knudson A."/>
            <person name="Carlson A."/>
            <person name="Chen N."/>
            <person name="Kovaka S."/>
            <person name="LaButti K."/>
            <person name="Lipzen A."/>
            <person name="Pennachio C."/>
            <person name="Riley R."/>
            <person name="Schakwitz W."/>
            <person name="Umezawa K."/>
            <person name="Ohm R.A."/>
            <person name="Grigoriev I.V."/>
            <person name="Nagy L.G."/>
            <person name="Gibbons J."/>
            <person name="Hibbett D."/>
        </authorList>
    </citation>
    <scope>NUCLEOTIDE SEQUENCE [LARGE SCALE GENOMIC DNA]</scope>
    <source>
        <strain evidence="14">ALCF2SS1-6</strain>
    </source>
</reference>
<dbReference type="InterPro" id="IPR050390">
    <property type="entry name" value="C5-Methyltransferase"/>
</dbReference>
<dbReference type="PIRSF" id="PIRSF037404">
    <property type="entry name" value="DNMT1"/>
    <property type="match status" value="1"/>
</dbReference>
<dbReference type="GO" id="GO:0003677">
    <property type="term" value="F:DNA binding"/>
    <property type="evidence" value="ECO:0007669"/>
    <property type="project" value="UniProtKB-KW"/>
</dbReference>
<dbReference type="STRING" id="1328759.A0A5C2STY1"/>
<dbReference type="AlphaFoldDB" id="A0A5C2STY1"/>
<dbReference type="GO" id="GO:0032259">
    <property type="term" value="P:methylation"/>
    <property type="evidence" value="ECO:0007669"/>
    <property type="project" value="UniProtKB-KW"/>
</dbReference>
<dbReference type="NCBIfam" id="TIGR00675">
    <property type="entry name" value="dcm"/>
    <property type="match status" value="1"/>
</dbReference>
<feature type="domain" description="BAH" evidence="13">
    <location>
        <begin position="323"/>
        <end position="465"/>
    </location>
</feature>
<dbReference type="OrthoDB" id="5376140at2759"/>
<evidence type="ECO:0000256" key="10">
    <source>
        <dbReference type="RuleBase" id="RU000416"/>
    </source>
</evidence>
<dbReference type="InterPro" id="IPR001025">
    <property type="entry name" value="BAH_dom"/>
</dbReference>
<dbReference type="PROSITE" id="PS00095">
    <property type="entry name" value="C5_MTASE_2"/>
    <property type="match status" value="1"/>
</dbReference>
<dbReference type="PROSITE" id="PS51038">
    <property type="entry name" value="BAH"/>
    <property type="match status" value="2"/>
</dbReference>
<dbReference type="InterPro" id="IPR022702">
    <property type="entry name" value="Cytosine_MeTrfase1_RFD"/>
</dbReference>
<keyword evidence="4 9" id="KW-0949">S-adenosyl-L-methionine</keyword>
<dbReference type="EMBL" id="ML122251">
    <property type="protein sequence ID" value="RPD66509.1"/>
    <property type="molecule type" value="Genomic_DNA"/>
</dbReference>
<dbReference type="GO" id="GO:0044027">
    <property type="term" value="P:negative regulation of gene expression via chromosomal CpG island methylation"/>
    <property type="evidence" value="ECO:0007669"/>
    <property type="project" value="TreeGrafter"/>
</dbReference>
<accession>A0A5C2STY1</accession>